<feature type="domain" description="Calx-beta" evidence="4">
    <location>
        <begin position="116"/>
        <end position="216"/>
    </location>
</feature>
<evidence type="ECO:0000313" key="6">
    <source>
        <dbReference type="Proteomes" id="UP000030428"/>
    </source>
</evidence>
<keyword evidence="3" id="KW-0106">Calcium</keyword>
<dbReference type="SMART" id="SM00237">
    <property type="entry name" value="Calx_beta"/>
    <property type="match status" value="1"/>
</dbReference>
<dbReference type="EMBL" id="JSZA02000438">
    <property type="protein sequence ID" value="TGN99656.1"/>
    <property type="molecule type" value="Genomic_DNA"/>
</dbReference>
<dbReference type="PANTHER" id="PTHR47988">
    <property type="entry name" value="SOMATIC EMBRYOGENESIS RECEPTOR KINASE 1"/>
    <property type="match status" value="1"/>
</dbReference>
<dbReference type="SUPFAM" id="SSF52058">
    <property type="entry name" value="L domain-like"/>
    <property type="match status" value="1"/>
</dbReference>
<dbReference type="Pfam" id="PF18998">
    <property type="entry name" value="Flg_new_2"/>
    <property type="match status" value="1"/>
</dbReference>
<dbReference type="InterPro" id="IPR038081">
    <property type="entry name" value="CalX-like_sf"/>
</dbReference>
<reference evidence="5 6" key="1">
    <citation type="journal article" date="2016" name="Front. Microbiol.">
        <title>Single-Cell (Meta-)Genomics of a Dimorphic Candidatus Thiomargarita nelsonii Reveals Genomic Plasticity.</title>
        <authorList>
            <person name="Flood B.E."/>
            <person name="Fliss P."/>
            <person name="Jones D.S."/>
            <person name="Dick G.J."/>
            <person name="Jain S."/>
            <person name="Kaster A.K."/>
            <person name="Winkel M."/>
            <person name="Mussmann M."/>
            <person name="Bailey J."/>
        </authorList>
    </citation>
    <scope>NUCLEOTIDE SEQUENCE [LARGE SCALE GENOMIC DNA]</scope>
    <source>
        <strain evidence="5">Hydrate Ridge</strain>
    </source>
</reference>
<feature type="non-terminal residue" evidence="5">
    <location>
        <position position="350"/>
    </location>
</feature>
<dbReference type="InterPro" id="IPR032675">
    <property type="entry name" value="LRR_dom_sf"/>
</dbReference>
<organism evidence="5 6">
    <name type="scientific">Candidatus Thiomargarita nelsonii</name>
    <dbReference type="NCBI Taxonomy" id="1003181"/>
    <lineage>
        <taxon>Bacteria</taxon>
        <taxon>Pseudomonadati</taxon>
        <taxon>Pseudomonadota</taxon>
        <taxon>Gammaproteobacteria</taxon>
        <taxon>Thiotrichales</taxon>
        <taxon>Thiotrichaceae</taxon>
        <taxon>Thiomargarita</taxon>
    </lineage>
</organism>
<comment type="caution">
    <text evidence="5">The sequence shown here is derived from an EMBL/GenBank/DDBJ whole genome shotgun (WGS) entry which is preliminary data.</text>
</comment>
<dbReference type="InterPro" id="IPR044060">
    <property type="entry name" value="Bacterial_rp_domain"/>
</dbReference>
<dbReference type="Gene3D" id="3.80.10.10">
    <property type="entry name" value="Ribonuclease Inhibitor"/>
    <property type="match status" value="1"/>
</dbReference>
<evidence type="ECO:0000313" key="5">
    <source>
        <dbReference type="EMBL" id="TGN99656.1"/>
    </source>
</evidence>
<evidence type="ECO:0000256" key="2">
    <source>
        <dbReference type="ARBA" id="ARBA00022737"/>
    </source>
</evidence>
<dbReference type="GO" id="GO:0016020">
    <property type="term" value="C:membrane"/>
    <property type="evidence" value="ECO:0007669"/>
    <property type="project" value="InterPro"/>
</dbReference>
<dbReference type="InterPro" id="IPR001611">
    <property type="entry name" value="Leu-rich_rpt"/>
</dbReference>
<evidence type="ECO:0000259" key="4">
    <source>
        <dbReference type="SMART" id="SM00237"/>
    </source>
</evidence>
<name>A0A4E0RAF2_9GAMM</name>
<keyword evidence="6" id="KW-1185">Reference proteome</keyword>
<accession>A0A4E0RAF2</accession>
<dbReference type="FunFam" id="3.80.10.10:FF:000383">
    <property type="entry name" value="Leucine-rich repeat receptor protein kinase EMS1"/>
    <property type="match status" value="1"/>
</dbReference>
<dbReference type="InterPro" id="IPR013378">
    <property type="entry name" value="InlB-like_B-rpt"/>
</dbReference>
<protein>
    <recommendedName>
        <fullName evidence="4">Calx-beta domain-containing protein</fullName>
    </recommendedName>
</protein>
<dbReference type="GO" id="GO:0007154">
    <property type="term" value="P:cell communication"/>
    <property type="evidence" value="ECO:0007669"/>
    <property type="project" value="InterPro"/>
</dbReference>
<dbReference type="Pfam" id="PF00560">
    <property type="entry name" value="LRR_1"/>
    <property type="match status" value="2"/>
</dbReference>
<feature type="non-terminal residue" evidence="5">
    <location>
        <position position="1"/>
    </location>
</feature>
<gene>
    <name evidence="5" type="ORF">PN36_35275</name>
</gene>
<dbReference type="Proteomes" id="UP000030428">
    <property type="component" value="Unassembled WGS sequence"/>
</dbReference>
<dbReference type="InterPro" id="IPR003644">
    <property type="entry name" value="Calx_beta"/>
</dbReference>
<sequence length="350" mass="37040">NGGHVSEIDLGWDSSSNNLTGSIPPELAQLSNLTVLLLDSNSLTGSIPPELAQLSNLKYLWLNENQLCGEIPSDLMNLTNLLSSPDGLRLQTNNLINTDTEYPADFVTWLDQINPDWRTQVSPTYCSLLQFSATNYNINEGDSAATITVTRTENSLGAVSLEYATSDETATAPNDYSQTTGTLNWADGDTADKTFTVDIIDDSEQESHETFSVSLGNPTGGAELGEPAVVTITDNDTIQKTLSVTKTGNGTITSTPTGINCGTDCTEDYNTGTEVTLTATPEAGSTFTGWSGDCNGTGNCVVTMNNDLSVTATFQPDQKTLSVTKNGTGNGTITSTPTGINCGTDCTENY</sequence>
<dbReference type="Gene3D" id="2.60.40.2030">
    <property type="match status" value="1"/>
</dbReference>
<keyword evidence="1" id="KW-0732">Signal</keyword>
<evidence type="ECO:0000256" key="3">
    <source>
        <dbReference type="ARBA" id="ARBA00022837"/>
    </source>
</evidence>
<dbReference type="Pfam" id="PF03160">
    <property type="entry name" value="Calx-beta"/>
    <property type="match status" value="1"/>
</dbReference>
<dbReference type="SUPFAM" id="SSF141072">
    <property type="entry name" value="CalX-like"/>
    <property type="match status" value="1"/>
</dbReference>
<proteinExistence type="predicted"/>
<dbReference type="AlphaFoldDB" id="A0A4E0RAF2"/>
<keyword evidence="2" id="KW-0677">Repeat</keyword>
<dbReference type="NCBIfam" id="TIGR02543">
    <property type="entry name" value="List_Bact_rpt"/>
    <property type="match status" value="1"/>
</dbReference>
<evidence type="ECO:0000256" key="1">
    <source>
        <dbReference type="ARBA" id="ARBA00022729"/>
    </source>
</evidence>